<comment type="caution">
    <text evidence="12">The sequence shown here is derived from an EMBL/GenBank/DDBJ whole genome shotgun (WGS) entry which is preliminary data.</text>
</comment>
<dbReference type="SUPFAM" id="SSF55874">
    <property type="entry name" value="ATPase domain of HSP90 chaperone/DNA topoisomerase II/histidine kinase"/>
    <property type="match status" value="1"/>
</dbReference>
<evidence type="ECO:0000256" key="4">
    <source>
        <dbReference type="ARBA" id="ARBA00022679"/>
    </source>
</evidence>
<evidence type="ECO:0000256" key="5">
    <source>
        <dbReference type="ARBA" id="ARBA00022741"/>
    </source>
</evidence>
<dbReference type="PROSITE" id="PS50005">
    <property type="entry name" value="TPR"/>
    <property type="match status" value="1"/>
</dbReference>
<dbReference type="Proteomes" id="UP000245430">
    <property type="component" value="Unassembled WGS sequence"/>
</dbReference>
<dbReference type="InterPro" id="IPR036890">
    <property type="entry name" value="HATPase_C_sf"/>
</dbReference>
<dbReference type="SMART" id="SM00387">
    <property type="entry name" value="HATPase_c"/>
    <property type="match status" value="1"/>
</dbReference>
<feature type="repeat" description="TPR" evidence="8">
    <location>
        <begin position="234"/>
        <end position="267"/>
    </location>
</feature>
<evidence type="ECO:0000256" key="8">
    <source>
        <dbReference type="PROSITE-ProRule" id="PRU00339"/>
    </source>
</evidence>
<evidence type="ECO:0000256" key="10">
    <source>
        <dbReference type="SAM" id="Phobius"/>
    </source>
</evidence>
<dbReference type="SMART" id="SM00028">
    <property type="entry name" value="TPR"/>
    <property type="match status" value="6"/>
</dbReference>
<feature type="transmembrane region" description="Helical" evidence="10">
    <location>
        <begin position="428"/>
        <end position="448"/>
    </location>
</feature>
<evidence type="ECO:0000256" key="7">
    <source>
        <dbReference type="ARBA" id="ARBA00022840"/>
    </source>
</evidence>
<evidence type="ECO:0000259" key="11">
    <source>
        <dbReference type="PROSITE" id="PS50109"/>
    </source>
</evidence>
<dbReference type="GO" id="GO:0004673">
    <property type="term" value="F:protein histidine kinase activity"/>
    <property type="evidence" value="ECO:0007669"/>
    <property type="project" value="UniProtKB-EC"/>
</dbReference>
<keyword evidence="10" id="KW-1133">Transmembrane helix</keyword>
<dbReference type="Gene3D" id="1.25.40.10">
    <property type="entry name" value="Tetratricopeptide repeat domain"/>
    <property type="match status" value="2"/>
</dbReference>
<dbReference type="Gene3D" id="3.30.450.20">
    <property type="entry name" value="PAS domain"/>
    <property type="match status" value="1"/>
</dbReference>
<dbReference type="InterPro" id="IPR041617">
    <property type="entry name" value="TPR_MalT"/>
</dbReference>
<name>A0A316DKI3_9FLAO</name>
<dbReference type="RefSeq" id="WP_109683016.1">
    <property type="nucleotide sequence ID" value="NZ_QGGP01000007.1"/>
</dbReference>
<evidence type="ECO:0000313" key="12">
    <source>
        <dbReference type="EMBL" id="PWK17749.1"/>
    </source>
</evidence>
<evidence type="ECO:0000256" key="1">
    <source>
        <dbReference type="ARBA" id="ARBA00000085"/>
    </source>
</evidence>
<dbReference type="Pfam" id="PF02518">
    <property type="entry name" value="HATPase_c"/>
    <property type="match status" value="1"/>
</dbReference>
<dbReference type="PANTHER" id="PTHR41523:SF8">
    <property type="entry name" value="ETHYLENE RESPONSE SENSOR PROTEIN"/>
    <property type="match status" value="1"/>
</dbReference>
<organism evidence="12 13">
    <name type="scientific">Xanthomarina spongicola</name>
    <dbReference type="NCBI Taxonomy" id="570520"/>
    <lineage>
        <taxon>Bacteria</taxon>
        <taxon>Pseudomonadati</taxon>
        <taxon>Bacteroidota</taxon>
        <taxon>Flavobacteriia</taxon>
        <taxon>Flavobacteriales</taxon>
        <taxon>Flavobacteriaceae</taxon>
        <taxon>Xanthomarina</taxon>
    </lineage>
</organism>
<dbReference type="PANTHER" id="PTHR41523">
    <property type="entry name" value="TWO-COMPONENT SYSTEM SENSOR PROTEIN"/>
    <property type="match status" value="1"/>
</dbReference>
<keyword evidence="3" id="KW-0597">Phosphoprotein</keyword>
<proteinExistence type="predicted"/>
<dbReference type="InterPro" id="IPR003594">
    <property type="entry name" value="HATPase_dom"/>
</dbReference>
<keyword evidence="4" id="KW-0808">Transferase</keyword>
<keyword evidence="5" id="KW-0547">Nucleotide-binding</keyword>
<evidence type="ECO:0000256" key="6">
    <source>
        <dbReference type="ARBA" id="ARBA00022777"/>
    </source>
</evidence>
<dbReference type="OrthoDB" id="9767435at2"/>
<keyword evidence="9" id="KW-0175">Coiled coil</keyword>
<feature type="domain" description="Histidine kinase" evidence="11">
    <location>
        <begin position="478"/>
        <end position="672"/>
    </location>
</feature>
<dbReference type="InterPro" id="IPR011990">
    <property type="entry name" value="TPR-like_helical_dom_sf"/>
</dbReference>
<dbReference type="SUPFAM" id="SSF48452">
    <property type="entry name" value="TPR-like"/>
    <property type="match status" value="2"/>
</dbReference>
<dbReference type="AlphaFoldDB" id="A0A316DKI3"/>
<reference evidence="12 13" key="1">
    <citation type="submission" date="2018-05" db="EMBL/GenBank/DDBJ databases">
        <title>Genomic Encyclopedia of Archaeal and Bacterial Type Strains, Phase II (KMG-II): from individual species to whole genera.</title>
        <authorList>
            <person name="Goeker M."/>
        </authorList>
    </citation>
    <scope>NUCLEOTIDE SEQUENCE [LARGE SCALE GENOMIC DNA]</scope>
    <source>
        <strain evidence="12 13">DSM 22637</strain>
    </source>
</reference>
<evidence type="ECO:0000256" key="2">
    <source>
        <dbReference type="ARBA" id="ARBA00012438"/>
    </source>
</evidence>
<keyword evidence="8" id="KW-0802">TPR repeat</keyword>
<keyword evidence="13" id="KW-1185">Reference proteome</keyword>
<keyword evidence="7" id="KW-0067">ATP-binding</keyword>
<keyword evidence="10" id="KW-0812">Transmembrane</keyword>
<dbReference type="InterPro" id="IPR005467">
    <property type="entry name" value="His_kinase_dom"/>
</dbReference>
<dbReference type="Gene3D" id="3.30.565.10">
    <property type="entry name" value="Histidine kinase-like ATPase, C-terminal domain"/>
    <property type="match status" value="1"/>
</dbReference>
<dbReference type="PROSITE" id="PS50109">
    <property type="entry name" value="HIS_KIN"/>
    <property type="match status" value="1"/>
</dbReference>
<keyword evidence="6 12" id="KW-0418">Kinase</keyword>
<dbReference type="EMBL" id="QGGP01000007">
    <property type="protein sequence ID" value="PWK17749.1"/>
    <property type="molecule type" value="Genomic_DNA"/>
</dbReference>
<dbReference type="EC" id="2.7.13.3" evidence="2"/>
<keyword evidence="10" id="KW-0472">Membrane</keyword>
<dbReference type="Pfam" id="PF07568">
    <property type="entry name" value="HisKA_2"/>
    <property type="match status" value="1"/>
</dbReference>
<dbReference type="Pfam" id="PF17874">
    <property type="entry name" value="TPR_MalT"/>
    <property type="match status" value="1"/>
</dbReference>
<evidence type="ECO:0000256" key="9">
    <source>
        <dbReference type="SAM" id="Coils"/>
    </source>
</evidence>
<evidence type="ECO:0000313" key="13">
    <source>
        <dbReference type="Proteomes" id="UP000245430"/>
    </source>
</evidence>
<gene>
    <name evidence="12" type="ORF">LX78_02540</name>
</gene>
<evidence type="ECO:0000256" key="3">
    <source>
        <dbReference type="ARBA" id="ARBA00022553"/>
    </source>
</evidence>
<sequence length="672" mass="76167">MKTNKLKPFVLSRITVLCCTKNPVHFFAIKSNRNCSKKFLLIILLLCFQFTFSQNQKIDSLANLLQNEKDYRIKLKLLSELVTLQSQTDFEKAIVYSRQGITLSENTKDAEWQPTFYEMHGRIHANLLELDSASFYFNKALVGYKSIDNKKGQATTLFKIGWINKRKGDIEQALKVDLEALKLMEAIDDITGIAGAYSRISEDLNNQGRHNEALEYALKTIKLCKQNHLDTELVYAYTSAGDSYLALGNFQESYNYFNEAINLAKTLNFSVYDLLNFSNNRANSLKRMGKYQEAKKEYETTLTKAKEVNYENAIYVITANLGEVTMLLGNYEEALNYQLQTVELQETNGDVSNLTENYGHVSTIYEKLGNYAKALEYQKKARVMRDSTAAIESDKVMSNLLTKYETVKKEETIKTQEAKISQQQKTQILYITIAGLLTLSLIGMFSSIKNIRKKREKLLALNIELEKKNKQNELLLKEIHHRVKNNLELVKSLIALQSAQLEDSATKDAMIASQNRVQSMGIIHQKLYQGTNLGSIEMKDYFLNLSEGILDTFNTEDKVKIECAMDNLELDVDTAVPIGLIVNELLTNALKYAFPDNKKGNIKISLLQDKPDILTLKVVDNGIGKVHGITPKGTGFGSQLIKLLTQQLNGEMQEENTNGTSVLFHFKLHNAA</sequence>
<dbReference type="InterPro" id="IPR019734">
    <property type="entry name" value="TPR_rpt"/>
</dbReference>
<comment type="catalytic activity">
    <reaction evidence="1">
        <text>ATP + protein L-histidine = ADP + protein N-phospho-L-histidine.</text>
        <dbReference type="EC" id="2.7.13.3"/>
    </reaction>
</comment>
<dbReference type="GO" id="GO:0005524">
    <property type="term" value="F:ATP binding"/>
    <property type="evidence" value="ECO:0007669"/>
    <property type="project" value="UniProtKB-KW"/>
</dbReference>
<dbReference type="InterPro" id="IPR011495">
    <property type="entry name" value="Sig_transdc_His_kin_sub2_dim/P"/>
</dbReference>
<protein>
    <recommendedName>
        <fullName evidence="2">histidine kinase</fullName>
        <ecNumber evidence="2">2.7.13.3</ecNumber>
    </recommendedName>
</protein>
<feature type="coiled-coil region" evidence="9">
    <location>
        <begin position="448"/>
        <end position="478"/>
    </location>
</feature>
<accession>A0A316DKI3</accession>